<evidence type="ECO:0000313" key="2">
    <source>
        <dbReference type="Proteomes" id="UP000781932"/>
    </source>
</evidence>
<dbReference type="AlphaFoldDB" id="A0A9P6HYY9"/>
<gene>
    <name evidence="1" type="ORF">CkaCkLH20_09914</name>
</gene>
<dbReference type="GeneID" id="62165703"/>
<keyword evidence="2" id="KW-1185">Reference proteome</keyword>
<dbReference type="RefSeq" id="XP_038742196.1">
    <property type="nucleotide sequence ID" value="XM_038892629.1"/>
</dbReference>
<protein>
    <submittedName>
        <fullName evidence="1">Uncharacterized protein</fullName>
    </submittedName>
</protein>
<dbReference type="OrthoDB" id="5405126at2759"/>
<dbReference type="EMBL" id="JAATWM020000036">
    <property type="protein sequence ID" value="KAF9872735.1"/>
    <property type="molecule type" value="Genomic_DNA"/>
</dbReference>
<name>A0A9P6HYY9_9PEZI</name>
<proteinExistence type="predicted"/>
<reference evidence="1" key="1">
    <citation type="submission" date="2020-03" db="EMBL/GenBank/DDBJ databases">
        <authorList>
            <person name="He L."/>
        </authorList>
    </citation>
    <scope>NUCLEOTIDE SEQUENCE</scope>
    <source>
        <strain evidence="1">CkLH20</strain>
    </source>
</reference>
<evidence type="ECO:0000313" key="1">
    <source>
        <dbReference type="EMBL" id="KAF9872735.1"/>
    </source>
</evidence>
<reference evidence="1" key="2">
    <citation type="submission" date="2020-11" db="EMBL/GenBank/DDBJ databases">
        <title>Whole genome sequencing of Colletotrichum sp.</title>
        <authorList>
            <person name="Li H."/>
        </authorList>
    </citation>
    <scope>NUCLEOTIDE SEQUENCE</scope>
    <source>
        <strain evidence="1">CkLH20</strain>
    </source>
</reference>
<sequence>MSRSLVGRALRAKPSIWEQPAGCIGQQQRSFTQTSVYQDNQVIFDKTSNAKLAPILESIQSSIILPYYLPVHQRQRVFSEKMKHSLRSNPVYVEVDGYEHRFDHIDTHSIPASRAITWEALRAMESPEDWKNFGRLLAGMSVAGRRYTPVDFAKMIRIAGSKGQIYSIIEAARQVRHTYFKLDTREKVGMVMHYVQMRAAASGWDKEMTEQSLRWAEMVLEMVQDEKHQFKHNPAVEPQQEISWPLHRDPQVIGAVLHLSAVLAVKHNDGKDVDGKVALYAQKLTKTWPSEKGLKTLYHDAAYENEVNGVKYLTERTPYLSIASPILHGLLMAGRVVQGGPAKQLKAISKTLGTEVMEAVNDNSVPAQRGMDAYNLLFQSGEAETE</sequence>
<comment type="caution">
    <text evidence="1">The sequence shown here is derived from an EMBL/GenBank/DDBJ whole genome shotgun (WGS) entry which is preliminary data.</text>
</comment>
<dbReference type="Proteomes" id="UP000781932">
    <property type="component" value="Unassembled WGS sequence"/>
</dbReference>
<organism evidence="1 2">
    <name type="scientific">Colletotrichum karsti</name>
    <dbReference type="NCBI Taxonomy" id="1095194"/>
    <lineage>
        <taxon>Eukaryota</taxon>
        <taxon>Fungi</taxon>
        <taxon>Dikarya</taxon>
        <taxon>Ascomycota</taxon>
        <taxon>Pezizomycotina</taxon>
        <taxon>Sordariomycetes</taxon>
        <taxon>Hypocreomycetidae</taxon>
        <taxon>Glomerellales</taxon>
        <taxon>Glomerellaceae</taxon>
        <taxon>Colletotrichum</taxon>
        <taxon>Colletotrichum boninense species complex</taxon>
    </lineage>
</organism>
<accession>A0A9P6HYY9</accession>